<dbReference type="InterPro" id="IPR001457">
    <property type="entry name" value="NADH_UbQ/plastoQ_OxRdtase_su6"/>
</dbReference>
<dbReference type="EC" id="7.1.1.-" evidence="2"/>
<dbReference type="Gene3D" id="1.20.120.1200">
    <property type="entry name" value="NADH-ubiquinone/plastoquinone oxidoreductase chain 6, subunit NuoJ"/>
    <property type="match status" value="1"/>
</dbReference>
<gene>
    <name evidence="3" type="ORF">ACFFIZ_19425</name>
</gene>
<keyword evidence="3" id="KW-0560">Oxidoreductase</keyword>
<dbReference type="RefSeq" id="WP_265506417.1">
    <property type="nucleotide sequence ID" value="NZ_JAOTBE010000012.1"/>
</dbReference>
<dbReference type="PANTHER" id="PTHR33269:SF17">
    <property type="entry name" value="NADH-UBIQUINONE OXIDOREDUCTASE CHAIN 6"/>
    <property type="match status" value="1"/>
</dbReference>
<keyword evidence="2" id="KW-1003">Cell membrane</keyword>
<protein>
    <recommendedName>
        <fullName evidence="2">NADH-quinone oxidoreductase subunit J</fullName>
        <ecNumber evidence="2">7.1.1.-</ecNumber>
    </recommendedName>
</protein>
<reference evidence="3 4" key="1">
    <citation type="submission" date="2024-09" db="EMBL/GenBank/DDBJ databases">
        <authorList>
            <person name="Sun Q."/>
            <person name="Mori K."/>
        </authorList>
    </citation>
    <scope>NUCLEOTIDE SEQUENCE [LARGE SCALE GENOMIC DNA]</scope>
    <source>
        <strain evidence="3 4">CCM 7904</strain>
    </source>
</reference>
<accession>A0ABV6CPN7</accession>
<comment type="catalytic activity">
    <reaction evidence="2">
        <text>a quinone + NADH + 5 H(+)(in) = a quinol + NAD(+) + 4 H(+)(out)</text>
        <dbReference type="Rhea" id="RHEA:57888"/>
        <dbReference type="ChEBI" id="CHEBI:15378"/>
        <dbReference type="ChEBI" id="CHEBI:24646"/>
        <dbReference type="ChEBI" id="CHEBI:57540"/>
        <dbReference type="ChEBI" id="CHEBI:57945"/>
        <dbReference type="ChEBI" id="CHEBI:132124"/>
    </reaction>
</comment>
<dbReference type="NCBIfam" id="NF005164">
    <property type="entry name" value="PRK06638.1-4"/>
    <property type="match status" value="1"/>
</dbReference>
<feature type="transmembrane region" description="Helical" evidence="2">
    <location>
        <begin position="6"/>
        <end position="23"/>
    </location>
</feature>
<evidence type="ECO:0000313" key="3">
    <source>
        <dbReference type="EMBL" id="MFC0202417.1"/>
    </source>
</evidence>
<comment type="function">
    <text evidence="2">NDH-1 shuttles electrons from NADH, via FMN and iron-sulfur (Fe-S) centers, to quinones in the respiratory chain. Couples the redox reaction to proton translocation (for every two electrons transferred, four hydrogen ions are translocated across the cytoplasmic membrane), and thus conserves the redox energy in a proton gradient.</text>
</comment>
<keyword evidence="2" id="KW-0874">Quinone</keyword>
<evidence type="ECO:0000256" key="1">
    <source>
        <dbReference type="ARBA" id="ARBA00005698"/>
    </source>
</evidence>
<keyword evidence="2" id="KW-0812">Transmembrane</keyword>
<comment type="subcellular location">
    <subcellularLocation>
        <location evidence="2">Cell membrane</location>
        <topology evidence="2">Multi-pass membrane protein</topology>
    </subcellularLocation>
</comment>
<comment type="similarity">
    <text evidence="1 2">Belongs to the complex I subunit 6 family.</text>
</comment>
<feature type="transmembrane region" description="Helical" evidence="2">
    <location>
        <begin position="143"/>
        <end position="164"/>
    </location>
</feature>
<name>A0ABV6CPN7_9RHOB</name>
<dbReference type="PANTHER" id="PTHR33269">
    <property type="entry name" value="NADH-UBIQUINONE OXIDOREDUCTASE CHAIN 6"/>
    <property type="match status" value="1"/>
</dbReference>
<keyword evidence="2" id="KW-0472">Membrane</keyword>
<keyword evidence="4" id="KW-1185">Reference proteome</keyword>
<sequence>MITFAFYLFAITVCIAGFMVVLARNPVHSVLWLILSFLSAAGLFVLLGAEFVAMLLVIVYVGAVAVLFLFVVMMLDVDFKQLKGEFAQYLPLAALIAIVLLAQLAIAFGAWEASDQSATLRSVPMPVPALNTNAIGLVLYDRYLLPFQVAGLILLVAMIGAITLTMRHRTDVKRQDVIAQMHRDPAKAMQLRDVKPGQGL</sequence>
<dbReference type="EMBL" id="JBHLWQ010000186">
    <property type="protein sequence ID" value="MFC0202417.1"/>
    <property type="molecule type" value="Genomic_DNA"/>
</dbReference>
<evidence type="ECO:0000313" key="4">
    <source>
        <dbReference type="Proteomes" id="UP001589795"/>
    </source>
</evidence>
<feature type="transmembrane region" description="Helical" evidence="2">
    <location>
        <begin position="89"/>
        <end position="111"/>
    </location>
</feature>
<dbReference type="GO" id="GO:0050136">
    <property type="term" value="F:NADH dehydrogenase (quinone) (non-electrogenic) activity"/>
    <property type="evidence" value="ECO:0007669"/>
    <property type="project" value="UniProtKB-EC"/>
</dbReference>
<keyword evidence="2" id="KW-1133">Transmembrane helix</keyword>
<proteinExistence type="inferred from homology"/>
<evidence type="ECO:0000256" key="2">
    <source>
        <dbReference type="RuleBase" id="RU004429"/>
    </source>
</evidence>
<feature type="transmembrane region" description="Helical" evidence="2">
    <location>
        <begin position="30"/>
        <end position="49"/>
    </location>
</feature>
<dbReference type="InterPro" id="IPR042106">
    <property type="entry name" value="Nuo/plastoQ_OxRdtase_6_NuoJ"/>
</dbReference>
<comment type="caution">
    <text evidence="3">The sequence shown here is derived from an EMBL/GenBank/DDBJ whole genome shotgun (WGS) entry which is preliminary data.</text>
</comment>
<keyword evidence="2" id="KW-0520">NAD</keyword>
<feature type="transmembrane region" description="Helical" evidence="2">
    <location>
        <begin position="55"/>
        <end position="77"/>
    </location>
</feature>
<dbReference type="Pfam" id="PF00499">
    <property type="entry name" value="Oxidored_q3"/>
    <property type="match status" value="1"/>
</dbReference>
<dbReference type="Proteomes" id="UP001589795">
    <property type="component" value="Unassembled WGS sequence"/>
</dbReference>
<organism evidence="3 4">
    <name type="scientific">Paracoccus rhizosphaerae</name>
    <dbReference type="NCBI Taxonomy" id="1133347"/>
    <lineage>
        <taxon>Bacteria</taxon>
        <taxon>Pseudomonadati</taxon>
        <taxon>Pseudomonadota</taxon>
        <taxon>Alphaproteobacteria</taxon>
        <taxon>Rhodobacterales</taxon>
        <taxon>Paracoccaceae</taxon>
        <taxon>Paracoccus</taxon>
    </lineage>
</organism>